<organism evidence="2 3">
    <name type="scientific">Nyssa sinensis</name>
    <dbReference type="NCBI Taxonomy" id="561372"/>
    <lineage>
        <taxon>Eukaryota</taxon>
        <taxon>Viridiplantae</taxon>
        <taxon>Streptophyta</taxon>
        <taxon>Embryophyta</taxon>
        <taxon>Tracheophyta</taxon>
        <taxon>Spermatophyta</taxon>
        <taxon>Magnoliopsida</taxon>
        <taxon>eudicotyledons</taxon>
        <taxon>Gunneridae</taxon>
        <taxon>Pentapetalae</taxon>
        <taxon>asterids</taxon>
        <taxon>Cornales</taxon>
        <taxon>Nyssaceae</taxon>
        <taxon>Nyssa</taxon>
    </lineage>
</organism>
<feature type="region of interest" description="Disordered" evidence="1">
    <location>
        <begin position="103"/>
        <end position="126"/>
    </location>
</feature>
<feature type="compositionally biased region" description="Basic and acidic residues" evidence="1">
    <location>
        <begin position="107"/>
        <end position="126"/>
    </location>
</feature>
<proteinExistence type="predicted"/>
<evidence type="ECO:0000313" key="2">
    <source>
        <dbReference type="EMBL" id="KAA8526166.1"/>
    </source>
</evidence>
<evidence type="ECO:0000313" key="3">
    <source>
        <dbReference type="Proteomes" id="UP000325577"/>
    </source>
</evidence>
<dbReference type="Proteomes" id="UP000325577">
    <property type="component" value="Linkage Group LG3"/>
</dbReference>
<gene>
    <name evidence="2" type="ORF">F0562_008095</name>
</gene>
<dbReference type="AlphaFoldDB" id="A0A5J5A8P6"/>
<name>A0A5J5A8P6_9ASTE</name>
<sequence>MAGGTANEALKDRVSRLENFVGVLEDDSVVPLSVSTEQHAIELVDLRKILDDFITEMSARISNIMRMWCSMIDIVKINLKCLEDDVALIKNRGGLVDFKVVGSTSSTEKKKNNGGKKAKDWTNQRC</sequence>
<protein>
    <submittedName>
        <fullName evidence="2">Uncharacterized protein</fullName>
    </submittedName>
</protein>
<evidence type="ECO:0000256" key="1">
    <source>
        <dbReference type="SAM" id="MobiDB-lite"/>
    </source>
</evidence>
<reference evidence="2 3" key="1">
    <citation type="submission" date="2019-09" db="EMBL/GenBank/DDBJ databases">
        <title>A chromosome-level genome assembly of the Chinese tupelo Nyssa sinensis.</title>
        <authorList>
            <person name="Yang X."/>
            <person name="Kang M."/>
            <person name="Yang Y."/>
            <person name="Xiong H."/>
            <person name="Wang M."/>
            <person name="Zhang Z."/>
            <person name="Wang Z."/>
            <person name="Wu H."/>
            <person name="Ma T."/>
            <person name="Liu J."/>
            <person name="Xi Z."/>
        </authorList>
    </citation>
    <scope>NUCLEOTIDE SEQUENCE [LARGE SCALE GENOMIC DNA]</scope>
    <source>
        <strain evidence="2">J267</strain>
        <tissue evidence="2">Leaf</tissue>
    </source>
</reference>
<accession>A0A5J5A8P6</accession>
<dbReference type="OrthoDB" id="1828717at2759"/>
<dbReference type="EMBL" id="CM018046">
    <property type="protein sequence ID" value="KAA8526166.1"/>
    <property type="molecule type" value="Genomic_DNA"/>
</dbReference>
<keyword evidence="3" id="KW-1185">Reference proteome</keyword>